<reference evidence="2 3" key="1">
    <citation type="submission" date="2018-10" db="EMBL/GenBank/DDBJ databases">
        <title>Draft genome sequence of Bacillus salarius IM0101, isolated from a hypersaline soil in Inner Mongolia, China.</title>
        <authorList>
            <person name="Yamprayoonswat W."/>
            <person name="Boonvisut S."/>
            <person name="Jumpathong W."/>
            <person name="Sittihan S."/>
            <person name="Ruangsuj P."/>
            <person name="Wanthongcharoen S."/>
            <person name="Thongpramul N."/>
            <person name="Pimmason S."/>
            <person name="Yu B."/>
            <person name="Yasawong M."/>
        </authorList>
    </citation>
    <scope>NUCLEOTIDE SEQUENCE [LARGE SCALE GENOMIC DNA]</scope>
    <source>
        <strain evidence="2 3">IM0101</strain>
    </source>
</reference>
<protein>
    <submittedName>
        <fullName evidence="2">Uncharacterized protein</fullName>
    </submittedName>
</protein>
<evidence type="ECO:0000313" key="3">
    <source>
        <dbReference type="Proteomes" id="UP000275076"/>
    </source>
</evidence>
<proteinExistence type="predicted"/>
<comment type="caution">
    <text evidence="2">The sequence shown here is derived from an EMBL/GenBank/DDBJ whole genome shotgun (WGS) entry which is preliminary data.</text>
</comment>
<keyword evidence="1" id="KW-1133">Transmembrane helix</keyword>
<organism evidence="2 3">
    <name type="scientific">Salibacterium salarium</name>
    <dbReference type="NCBI Taxonomy" id="284579"/>
    <lineage>
        <taxon>Bacteria</taxon>
        <taxon>Bacillati</taxon>
        <taxon>Bacillota</taxon>
        <taxon>Bacilli</taxon>
        <taxon>Bacillales</taxon>
        <taxon>Bacillaceae</taxon>
    </lineage>
</organism>
<gene>
    <name evidence="2" type="ORF">D7Z54_33275</name>
</gene>
<dbReference type="RefSeq" id="WP_125563244.1">
    <property type="nucleotide sequence ID" value="NZ_RBVX01000100.1"/>
</dbReference>
<dbReference type="EMBL" id="RBVX01000100">
    <property type="protein sequence ID" value="RSL29054.1"/>
    <property type="molecule type" value="Genomic_DNA"/>
</dbReference>
<feature type="transmembrane region" description="Helical" evidence="1">
    <location>
        <begin position="37"/>
        <end position="57"/>
    </location>
</feature>
<keyword evidence="1" id="KW-0812">Transmembrane</keyword>
<keyword evidence="3" id="KW-1185">Reference proteome</keyword>
<accession>A0A428MSG2</accession>
<dbReference type="Proteomes" id="UP000275076">
    <property type="component" value="Unassembled WGS sequence"/>
</dbReference>
<evidence type="ECO:0000313" key="2">
    <source>
        <dbReference type="EMBL" id="RSL29054.1"/>
    </source>
</evidence>
<name>A0A428MSG2_9BACI</name>
<evidence type="ECO:0000256" key="1">
    <source>
        <dbReference type="SAM" id="Phobius"/>
    </source>
</evidence>
<feature type="transmembrane region" description="Helical" evidence="1">
    <location>
        <begin position="6"/>
        <end position="25"/>
    </location>
</feature>
<dbReference type="AlphaFoldDB" id="A0A428MSG2"/>
<keyword evidence="1" id="KW-0472">Membrane</keyword>
<sequence>MTTLLVLIVFAAIIAAFTFAVIAIINRKNEEALPKNMKRMMASMVTAVGCLVAVSFMEPSGSTTMESDVPEDAEVVADESLPLAERVEAVITEHKDDAYEGTDTVQSIDVADDGSAVTATIFYGSGFTSGTMRQGILDDSTVLFDAIFALDDDISEVRFDWQLMFADEYGQESLDQALEIAITREEFTKINQENFDVEYYDDIAETYQEHPEF</sequence>